<evidence type="ECO:0000259" key="1">
    <source>
        <dbReference type="Pfam" id="PF06985"/>
    </source>
</evidence>
<accession>A0A077WTV1</accession>
<dbReference type="PANTHER" id="PTHR24148">
    <property type="entry name" value="ANKYRIN REPEAT DOMAIN-CONTAINING PROTEIN 39 HOMOLOG-RELATED"/>
    <property type="match status" value="1"/>
</dbReference>
<dbReference type="OrthoDB" id="2440793at2759"/>
<dbReference type="InterPro" id="IPR010730">
    <property type="entry name" value="HET"/>
</dbReference>
<dbReference type="EMBL" id="LK023346">
    <property type="protein sequence ID" value="CDS11011.1"/>
    <property type="molecule type" value="Genomic_DNA"/>
</dbReference>
<dbReference type="Pfam" id="PF06985">
    <property type="entry name" value="HET"/>
    <property type="match status" value="1"/>
</dbReference>
<dbReference type="AlphaFoldDB" id="A0A077WTV1"/>
<dbReference type="PANTHER" id="PTHR24148:SF64">
    <property type="entry name" value="HETEROKARYON INCOMPATIBILITY DOMAIN-CONTAINING PROTEIN"/>
    <property type="match status" value="1"/>
</dbReference>
<protein>
    <recommendedName>
        <fullName evidence="1">Heterokaryon incompatibility domain-containing protein</fullName>
    </recommendedName>
</protein>
<dbReference type="InterPro" id="IPR052895">
    <property type="entry name" value="HetReg/Transcr_Mod"/>
</dbReference>
<sequence>MLDYTFEDYVSLIQEKQNGSNVLSNKAQIELLQNPNFLLLYVPDDGSRMKLVKPADDSYHQKHVMEKSLITRSSRKLSLPHYALSHLWGISEENRHLWHEIGDYVDDEKGQPAAVVSMRPEKRETLLKLLEGHPDSYWWIDVLCARTDTPLDIMGDIYKYSRTCYAMLDCDSQCISDMQSLITQGKDPSTLTVDEFWHAVDIWDKFAQCAWWKRVWTWQEMMLPKQILLIAETDTQVCNTIDMDRLYNFEEGIYWAPGDIRQAHMQWESSTSYAPVMEIKSCLRQRSELQDQYSPHPITTIDYLTSSSRKCMKPEDYVYGVLGVFRFNLPRGIEPNKLWELFVSRVEAIEVTSLVSANAREFDLLTARDMADVYQALLKSHDQVYTQYFIV</sequence>
<reference evidence="2" key="1">
    <citation type="journal article" date="2014" name="Genome Announc.">
        <title>De novo whole-genome sequence and genome annotation of Lichtheimia ramosa.</title>
        <authorList>
            <person name="Linde J."/>
            <person name="Schwartze V."/>
            <person name="Binder U."/>
            <person name="Lass-Florl C."/>
            <person name="Voigt K."/>
            <person name="Horn F."/>
        </authorList>
    </citation>
    <scope>NUCLEOTIDE SEQUENCE</scope>
    <source>
        <strain evidence="2">JMRC FSU:6197</strain>
    </source>
</reference>
<gene>
    <name evidence="2" type="ORF">LRAMOSA03275</name>
</gene>
<proteinExistence type="predicted"/>
<feature type="domain" description="Heterokaryon incompatibility" evidence="1">
    <location>
        <begin position="83"/>
        <end position="220"/>
    </location>
</feature>
<evidence type="ECO:0000313" key="2">
    <source>
        <dbReference type="EMBL" id="CDS11011.1"/>
    </source>
</evidence>
<name>A0A077WTV1_9FUNG</name>
<organism evidence="2">
    <name type="scientific">Lichtheimia ramosa</name>
    <dbReference type="NCBI Taxonomy" id="688394"/>
    <lineage>
        <taxon>Eukaryota</taxon>
        <taxon>Fungi</taxon>
        <taxon>Fungi incertae sedis</taxon>
        <taxon>Mucoromycota</taxon>
        <taxon>Mucoromycotina</taxon>
        <taxon>Mucoromycetes</taxon>
        <taxon>Mucorales</taxon>
        <taxon>Lichtheimiaceae</taxon>
        <taxon>Lichtheimia</taxon>
    </lineage>
</organism>